<reference evidence="1 2" key="1">
    <citation type="journal article" date="2018" name="Nat. Ecol. Evol.">
        <title>Pezizomycetes genomes reveal the molecular basis of ectomycorrhizal truffle lifestyle.</title>
        <authorList>
            <person name="Murat C."/>
            <person name="Payen T."/>
            <person name="Noel B."/>
            <person name="Kuo A."/>
            <person name="Morin E."/>
            <person name="Chen J."/>
            <person name="Kohler A."/>
            <person name="Krizsan K."/>
            <person name="Balestrini R."/>
            <person name="Da Silva C."/>
            <person name="Montanini B."/>
            <person name="Hainaut M."/>
            <person name="Levati E."/>
            <person name="Barry K.W."/>
            <person name="Belfiori B."/>
            <person name="Cichocki N."/>
            <person name="Clum A."/>
            <person name="Dockter R.B."/>
            <person name="Fauchery L."/>
            <person name="Guy J."/>
            <person name="Iotti M."/>
            <person name="Le Tacon F."/>
            <person name="Lindquist E.A."/>
            <person name="Lipzen A."/>
            <person name="Malagnac F."/>
            <person name="Mello A."/>
            <person name="Molinier V."/>
            <person name="Miyauchi S."/>
            <person name="Poulain J."/>
            <person name="Riccioni C."/>
            <person name="Rubini A."/>
            <person name="Sitrit Y."/>
            <person name="Splivallo R."/>
            <person name="Traeger S."/>
            <person name="Wang M."/>
            <person name="Zifcakova L."/>
            <person name="Wipf D."/>
            <person name="Zambonelli A."/>
            <person name="Paolocci F."/>
            <person name="Nowrousian M."/>
            <person name="Ottonello S."/>
            <person name="Baldrian P."/>
            <person name="Spatafora J.W."/>
            <person name="Henrissat B."/>
            <person name="Nagy L.G."/>
            <person name="Aury J.M."/>
            <person name="Wincker P."/>
            <person name="Grigoriev I.V."/>
            <person name="Bonfante P."/>
            <person name="Martin F.M."/>
        </authorList>
    </citation>
    <scope>NUCLEOTIDE SEQUENCE [LARGE SCALE GENOMIC DNA]</scope>
    <source>
        <strain evidence="1 2">ATCC MYA-4762</strain>
    </source>
</reference>
<protein>
    <submittedName>
        <fullName evidence="1">Uncharacterized protein</fullName>
    </submittedName>
</protein>
<sequence>MPERSPRYISTDKPPTLPPLRIIPPLFPSPKTCLRPEMQEPKRFERWCPGCNICQKPTMKFGNTMSEIPIDADEDAECSECGRYSECSGEDESCDECKQEYECNECKKPEESCTECGRSNCSVRISLVIQLVLTKVLPGRVKKIYRFIPYAPGAPRRNRVRATAICYSNSKGTTGVRVLR</sequence>
<dbReference type="InParanoid" id="A0A3N4LJ30"/>
<proteinExistence type="predicted"/>
<accession>A0A3N4LJ30</accession>
<evidence type="ECO:0000313" key="1">
    <source>
        <dbReference type="EMBL" id="RPB21698.1"/>
    </source>
</evidence>
<keyword evidence="2" id="KW-1185">Reference proteome</keyword>
<organism evidence="1 2">
    <name type="scientific">Terfezia boudieri ATCC MYA-4762</name>
    <dbReference type="NCBI Taxonomy" id="1051890"/>
    <lineage>
        <taxon>Eukaryota</taxon>
        <taxon>Fungi</taxon>
        <taxon>Dikarya</taxon>
        <taxon>Ascomycota</taxon>
        <taxon>Pezizomycotina</taxon>
        <taxon>Pezizomycetes</taxon>
        <taxon>Pezizales</taxon>
        <taxon>Pezizaceae</taxon>
        <taxon>Terfezia</taxon>
    </lineage>
</organism>
<dbReference type="EMBL" id="ML121557">
    <property type="protein sequence ID" value="RPB21698.1"/>
    <property type="molecule type" value="Genomic_DNA"/>
</dbReference>
<name>A0A3N4LJ30_9PEZI</name>
<dbReference type="AlphaFoldDB" id="A0A3N4LJ30"/>
<dbReference type="Proteomes" id="UP000267821">
    <property type="component" value="Unassembled WGS sequence"/>
</dbReference>
<evidence type="ECO:0000313" key="2">
    <source>
        <dbReference type="Proteomes" id="UP000267821"/>
    </source>
</evidence>
<gene>
    <name evidence="1" type="ORF">L211DRAFT_851177</name>
</gene>